<sequence length="266" mass="28186">MTDDRQVPAGWYPDPLGLPQLRWWDGQGWAEHTSEARRPLFAAPTLTFADPADEETLPEPTLDEVASAGEPGVPATPLPTAPAGPAAITAGTSAPARGWGGAALTIHSMRAAGVPTVLDVEIAGHPPLEIDLRDGTYTWELGLDRFPAEPASVAVAVRIVDATAPVRTGARPSVDGLLWKIGFAAFTDGPAPWVRSGDAYRMRRWPDLSGMTPETDPLRQAAMLSNGTFTVEQLAGFTGRSIEPTRALINALSLMGVLEIVEPAAR</sequence>
<evidence type="ECO:0000313" key="3">
    <source>
        <dbReference type="EMBL" id="MCS0499088.1"/>
    </source>
</evidence>
<organism evidence="3 4">
    <name type="scientific">Protaetiibacter mangrovi</name>
    <dbReference type="NCBI Taxonomy" id="2970926"/>
    <lineage>
        <taxon>Bacteria</taxon>
        <taxon>Bacillati</taxon>
        <taxon>Actinomycetota</taxon>
        <taxon>Actinomycetes</taxon>
        <taxon>Micrococcales</taxon>
        <taxon>Microbacteriaceae</taxon>
        <taxon>Protaetiibacter</taxon>
    </lineage>
</organism>
<keyword evidence="4" id="KW-1185">Reference proteome</keyword>
<protein>
    <submittedName>
        <fullName evidence="3">DUF2510 domain-containing protein</fullName>
    </submittedName>
</protein>
<feature type="region of interest" description="Disordered" evidence="1">
    <location>
        <begin position="64"/>
        <end position="89"/>
    </location>
</feature>
<accession>A0ABT1ZEF6</accession>
<comment type="caution">
    <text evidence="3">The sequence shown here is derived from an EMBL/GenBank/DDBJ whole genome shotgun (WGS) entry which is preliminary data.</text>
</comment>
<evidence type="ECO:0000313" key="4">
    <source>
        <dbReference type="Proteomes" id="UP001205337"/>
    </source>
</evidence>
<reference evidence="3 4" key="1">
    <citation type="submission" date="2022-08" db="EMBL/GenBank/DDBJ databases">
        <authorList>
            <person name="Li F."/>
        </authorList>
    </citation>
    <scope>NUCLEOTIDE SEQUENCE [LARGE SCALE GENOMIC DNA]</scope>
    <source>
        <strain evidence="3 4">10F1B-8-1</strain>
    </source>
</reference>
<proteinExistence type="predicted"/>
<dbReference type="Pfam" id="PF10708">
    <property type="entry name" value="DUF2510"/>
    <property type="match status" value="1"/>
</dbReference>
<dbReference type="InterPro" id="IPR018929">
    <property type="entry name" value="DUF2510"/>
</dbReference>
<dbReference type="RefSeq" id="WP_258798108.1">
    <property type="nucleotide sequence ID" value="NZ_JANTHX010000005.1"/>
</dbReference>
<feature type="domain" description="DUF2510" evidence="2">
    <location>
        <begin position="9"/>
        <end position="37"/>
    </location>
</feature>
<dbReference type="Proteomes" id="UP001205337">
    <property type="component" value="Unassembled WGS sequence"/>
</dbReference>
<evidence type="ECO:0000259" key="2">
    <source>
        <dbReference type="Pfam" id="PF10708"/>
    </source>
</evidence>
<dbReference type="EMBL" id="JANTHX010000005">
    <property type="protein sequence ID" value="MCS0499088.1"/>
    <property type="molecule type" value="Genomic_DNA"/>
</dbReference>
<gene>
    <name evidence="3" type="ORF">NUH29_05930</name>
</gene>
<name>A0ABT1ZEF6_9MICO</name>
<evidence type="ECO:0000256" key="1">
    <source>
        <dbReference type="SAM" id="MobiDB-lite"/>
    </source>
</evidence>